<feature type="region of interest" description="Disordered" evidence="8">
    <location>
        <begin position="1"/>
        <end position="34"/>
    </location>
</feature>
<dbReference type="NCBIfam" id="TIGR00765">
    <property type="entry name" value="yihY_not_rbn"/>
    <property type="match status" value="1"/>
</dbReference>
<feature type="transmembrane region" description="Helical" evidence="7">
    <location>
        <begin position="150"/>
        <end position="169"/>
    </location>
</feature>
<evidence type="ECO:0000313" key="9">
    <source>
        <dbReference type="EMBL" id="MFC4199877.1"/>
    </source>
</evidence>
<gene>
    <name evidence="9" type="ORF">ACFOY1_02825</name>
</gene>
<evidence type="ECO:0000256" key="7">
    <source>
        <dbReference type="HAMAP-Rule" id="MF_00672"/>
    </source>
</evidence>
<evidence type="ECO:0000313" key="10">
    <source>
        <dbReference type="Proteomes" id="UP001595848"/>
    </source>
</evidence>
<name>A0ABV8NUG9_9BURK</name>
<dbReference type="InterPro" id="IPR017039">
    <property type="entry name" value="Virul_fac_BrkB"/>
</dbReference>
<evidence type="ECO:0000256" key="2">
    <source>
        <dbReference type="ARBA" id="ARBA00022475"/>
    </source>
</evidence>
<proteinExistence type="inferred from homology"/>
<protein>
    <recommendedName>
        <fullName evidence="7">UPF0761 membrane protein ACFOY1_02825</fullName>
    </recommendedName>
</protein>
<evidence type="ECO:0000256" key="6">
    <source>
        <dbReference type="ARBA" id="ARBA00023136"/>
    </source>
</evidence>
<reference evidence="10" key="1">
    <citation type="journal article" date="2019" name="Int. J. Syst. Evol. Microbiol.">
        <title>The Global Catalogue of Microorganisms (GCM) 10K type strain sequencing project: providing services to taxonomists for standard genome sequencing and annotation.</title>
        <authorList>
            <consortium name="The Broad Institute Genomics Platform"/>
            <consortium name="The Broad Institute Genome Sequencing Center for Infectious Disease"/>
            <person name="Wu L."/>
            <person name="Ma J."/>
        </authorList>
    </citation>
    <scope>NUCLEOTIDE SEQUENCE [LARGE SCALE GENOMIC DNA]</scope>
    <source>
        <strain evidence="10">LMG 24813</strain>
    </source>
</reference>
<feature type="transmembrane region" description="Helical" evidence="7">
    <location>
        <begin position="230"/>
        <end position="251"/>
    </location>
</feature>
<feature type="transmembrane region" description="Helical" evidence="7">
    <location>
        <begin position="190"/>
        <end position="210"/>
    </location>
</feature>
<feature type="transmembrane region" description="Helical" evidence="7">
    <location>
        <begin position="87"/>
        <end position="112"/>
    </location>
</feature>
<feature type="transmembrane region" description="Helical" evidence="7">
    <location>
        <begin position="304"/>
        <end position="326"/>
    </location>
</feature>
<evidence type="ECO:0000256" key="1">
    <source>
        <dbReference type="ARBA" id="ARBA00004651"/>
    </source>
</evidence>
<dbReference type="EMBL" id="JBHSBV010000001">
    <property type="protein sequence ID" value="MFC4199877.1"/>
    <property type="molecule type" value="Genomic_DNA"/>
</dbReference>
<keyword evidence="5 7" id="KW-1133">Transmembrane helix</keyword>
<evidence type="ECO:0000256" key="3">
    <source>
        <dbReference type="ARBA" id="ARBA00022519"/>
    </source>
</evidence>
<evidence type="ECO:0000256" key="4">
    <source>
        <dbReference type="ARBA" id="ARBA00022692"/>
    </source>
</evidence>
<evidence type="ECO:0000256" key="8">
    <source>
        <dbReference type="SAM" id="MobiDB-lite"/>
    </source>
</evidence>
<sequence length="467" mass="50331">MTNAPTPQAHTEASPAVAAGSDKAARGAGPAPDAAALDTAAPWIPVHDDRPRLGLRDLPWRHRVAKVLRYAARRADDQNLTQTASSLTFTTVLAIVPMLAVVLSLFTAFPLFSDFRQALEDFLANNLMPATVSDTIMKYLNMFAAQASRLTAIGGVFLIVTSISLIMTIDRALNNIWNVKNQRPLGQRILMYWAIISLGPVLVGASLWATSFLTRESLGRVAEVPAVVSVALSFVPVIATGLGFTVLFCMVPNREVRWKDAMAGGFGTAIALEIMKAGFAYYLTRFPSYTVIYGAFATVPIFLLWIYLSWLAVLFGAAFAATLPLLRLRRWAEHPAPGSPFMNAMGVLALLHAARDATEPGRSAQFLGNHLHVTQEELLPVLDALTQLGYVAQTRDKSSRWMLACDPRQALVGPVVDALLIDRAHSGLDLHPRLQQALAGSVAESADPCLEDIFAPAAGAPNPEAAA</sequence>
<keyword evidence="4 7" id="KW-0812">Transmembrane</keyword>
<evidence type="ECO:0000256" key="5">
    <source>
        <dbReference type="ARBA" id="ARBA00022989"/>
    </source>
</evidence>
<keyword evidence="3" id="KW-0997">Cell inner membrane</keyword>
<keyword evidence="10" id="KW-1185">Reference proteome</keyword>
<feature type="compositionally biased region" description="Polar residues" evidence="8">
    <location>
        <begin position="1"/>
        <end position="11"/>
    </location>
</feature>
<dbReference type="InterPro" id="IPR023679">
    <property type="entry name" value="UPF0761_bac"/>
</dbReference>
<dbReference type="PANTHER" id="PTHR30213">
    <property type="entry name" value="INNER MEMBRANE PROTEIN YHJD"/>
    <property type="match status" value="1"/>
</dbReference>
<dbReference type="Pfam" id="PF03631">
    <property type="entry name" value="Virul_fac_BrkB"/>
    <property type="match status" value="1"/>
</dbReference>
<dbReference type="HAMAP" id="MF_00672">
    <property type="entry name" value="UPF0761"/>
    <property type="match status" value="1"/>
</dbReference>
<keyword evidence="6 7" id="KW-0472">Membrane</keyword>
<dbReference type="RefSeq" id="WP_217962436.1">
    <property type="nucleotide sequence ID" value="NZ_JAHTBN010000001.1"/>
</dbReference>
<organism evidence="9 10">
    <name type="scientific">Candidimonas humi</name>
    <dbReference type="NCBI Taxonomy" id="683355"/>
    <lineage>
        <taxon>Bacteria</taxon>
        <taxon>Pseudomonadati</taxon>
        <taxon>Pseudomonadota</taxon>
        <taxon>Betaproteobacteria</taxon>
        <taxon>Burkholderiales</taxon>
        <taxon>Alcaligenaceae</taxon>
        <taxon>Candidimonas</taxon>
    </lineage>
</organism>
<dbReference type="Proteomes" id="UP001595848">
    <property type="component" value="Unassembled WGS sequence"/>
</dbReference>
<feature type="transmembrane region" description="Helical" evidence="7">
    <location>
        <begin position="263"/>
        <end position="284"/>
    </location>
</feature>
<comment type="caution">
    <text evidence="9">The sequence shown here is derived from an EMBL/GenBank/DDBJ whole genome shotgun (WGS) entry which is preliminary data.</text>
</comment>
<accession>A0ABV8NUG9</accession>
<keyword evidence="2 7" id="KW-1003">Cell membrane</keyword>
<dbReference type="PANTHER" id="PTHR30213:SF0">
    <property type="entry name" value="UPF0761 MEMBRANE PROTEIN YIHY"/>
    <property type="match status" value="1"/>
</dbReference>
<comment type="similarity">
    <text evidence="7">Belongs to the UPF0761 family.</text>
</comment>
<comment type="subcellular location">
    <subcellularLocation>
        <location evidence="1 7">Cell membrane</location>
        <topology evidence="1 7">Multi-pass membrane protein</topology>
    </subcellularLocation>
</comment>